<dbReference type="GeneID" id="98400794"/>
<dbReference type="AlphaFoldDB" id="A0A643FMH0"/>
<dbReference type="Proteomes" id="UP000397656">
    <property type="component" value="Chromosome 1"/>
</dbReference>
<dbReference type="EMBL" id="CP062803">
    <property type="protein sequence ID" value="QOT77902.1"/>
    <property type="molecule type" value="Genomic_DNA"/>
</dbReference>
<name>A0A643FMH0_9BURK</name>
<sequence>MNARELIQALGGPQAVISETGLSKGRISQWQTSNHIPRSWVMFLRARFPDAVDWGNWIWQIEKN</sequence>
<proteinExistence type="predicted"/>
<dbReference type="Gene3D" id="1.10.260.40">
    <property type="entry name" value="lambda repressor-like DNA-binding domains"/>
    <property type="match status" value="1"/>
</dbReference>
<accession>A0A643FMH0</accession>
<evidence type="ECO:0000313" key="2">
    <source>
        <dbReference type="Proteomes" id="UP000397656"/>
    </source>
</evidence>
<organism evidence="1 2">
    <name type="scientific">Cupriavidus basilensis</name>
    <dbReference type="NCBI Taxonomy" id="68895"/>
    <lineage>
        <taxon>Bacteria</taxon>
        <taxon>Pseudomonadati</taxon>
        <taxon>Pseudomonadota</taxon>
        <taxon>Betaproteobacteria</taxon>
        <taxon>Burkholderiales</taxon>
        <taxon>Burkholderiaceae</taxon>
        <taxon>Cupriavidus</taxon>
    </lineage>
</organism>
<dbReference type="InterPro" id="IPR010982">
    <property type="entry name" value="Lambda_DNA-bd_dom_sf"/>
</dbReference>
<gene>
    <name evidence="1" type="ORF">F7R26_007720</name>
</gene>
<dbReference type="RefSeq" id="WP_150990576.1">
    <property type="nucleotide sequence ID" value="NZ_CP062803.1"/>
</dbReference>
<evidence type="ECO:0000313" key="1">
    <source>
        <dbReference type="EMBL" id="QOT77902.1"/>
    </source>
</evidence>
<evidence type="ECO:0008006" key="3">
    <source>
        <dbReference type="Google" id="ProtNLM"/>
    </source>
</evidence>
<protein>
    <recommendedName>
        <fullName evidence="3">Helix-turn-helix domain-containing protein</fullName>
    </recommendedName>
</protein>
<reference evidence="1 2" key="1">
    <citation type="submission" date="2020-10" db="EMBL/GenBank/DDBJ databases">
        <title>Complete genome sequence of Cupriavidus basilensis CCUG 49340T.</title>
        <authorList>
            <person name="Salva-Serra F."/>
            <person name="Donoso R.A."/>
            <person name="Cho K.H."/>
            <person name="Yoo J.A."/>
            <person name="Lee K."/>
            <person name="Yoon S.-H."/>
            <person name="Perez-Pantoja D."/>
            <person name="Moore E.R.B."/>
        </authorList>
    </citation>
    <scope>NUCLEOTIDE SEQUENCE [LARGE SCALE GENOMIC DNA]</scope>
    <source>
        <strain evidence="2">CCUG 49340</strain>
    </source>
</reference>
<dbReference type="GO" id="GO:0003677">
    <property type="term" value="F:DNA binding"/>
    <property type="evidence" value="ECO:0007669"/>
    <property type="project" value="InterPro"/>
</dbReference>